<organism evidence="1 2">
    <name type="scientific">Trichomalopsis sarcophagae</name>
    <dbReference type="NCBI Taxonomy" id="543379"/>
    <lineage>
        <taxon>Eukaryota</taxon>
        <taxon>Metazoa</taxon>
        <taxon>Ecdysozoa</taxon>
        <taxon>Arthropoda</taxon>
        <taxon>Hexapoda</taxon>
        <taxon>Insecta</taxon>
        <taxon>Pterygota</taxon>
        <taxon>Neoptera</taxon>
        <taxon>Endopterygota</taxon>
        <taxon>Hymenoptera</taxon>
        <taxon>Apocrita</taxon>
        <taxon>Proctotrupomorpha</taxon>
        <taxon>Chalcidoidea</taxon>
        <taxon>Pteromalidae</taxon>
        <taxon>Pteromalinae</taxon>
        <taxon>Trichomalopsis</taxon>
    </lineage>
</organism>
<proteinExistence type="predicted"/>
<protein>
    <submittedName>
        <fullName evidence="1">Uncharacterized protein</fullName>
    </submittedName>
</protein>
<dbReference type="EMBL" id="NNAY01000302">
    <property type="protein sequence ID" value="OXU29358.1"/>
    <property type="molecule type" value="Genomic_DNA"/>
</dbReference>
<sequence>MCLAATVFLTESARIPRGGVDHFPNFHTPYDGDDAISYQNVYMKSYGSVPIPLKDHNKHHEDLNHHNKEAQTAKIHKSRIICTVRLAHERRECDKHGAKKDCYSHR</sequence>
<keyword evidence="2" id="KW-1185">Reference proteome</keyword>
<evidence type="ECO:0000313" key="2">
    <source>
        <dbReference type="Proteomes" id="UP000215335"/>
    </source>
</evidence>
<dbReference type="AlphaFoldDB" id="A0A232FFX7"/>
<comment type="caution">
    <text evidence="1">The sequence shown here is derived from an EMBL/GenBank/DDBJ whole genome shotgun (WGS) entry which is preliminary data.</text>
</comment>
<gene>
    <name evidence="1" type="ORF">TSAR_004690</name>
</gene>
<dbReference type="Proteomes" id="UP000215335">
    <property type="component" value="Unassembled WGS sequence"/>
</dbReference>
<reference evidence="1 2" key="1">
    <citation type="journal article" date="2017" name="Curr. Biol.">
        <title>The Evolution of Venom by Co-option of Single-Copy Genes.</title>
        <authorList>
            <person name="Martinson E.O."/>
            <person name="Mrinalini"/>
            <person name="Kelkar Y.D."/>
            <person name="Chang C.H."/>
            <person name="Werren J.H."/>
        </authorList>
    </citation>
    <scope>NUCLEOTIDE SEQUENCE [LARGE SCALE GENOMIC DNA]</scope>
    <source>
        <strain evidence="1 2">Alberta</strain>
        <tissue evidence="1">Whole body</tissue>
    </source>
</reference>
<name>A0A232FFX7_9HYME</name>
<accession>A0A232FFX7</accession>
<evidence type="ECO:0000313" key="1">
    <source>
        <dbReference type="EMBL" id="OXU29358.1"/>
    </source>
</evidence>